<proteinExistence type="predicted"/>
<keyword evidence="1" id="KW-1133">Transmembrane helix</keyword>
<gene>
    <name evidence="2" type="ORF">HELGO_WM8701</name>
</gene>
<evidence type="ECO:0000256" key="1">
    <source>
        <dbReference type="SAM" id="Phobius"/>
    </source>
</evidence>
<dbReference type="AlphaFoldDB" id="A0A6S6T7W6"/>
<feature type="transmembrane region" description="Helical" evidence="1">
    <location>
        <begin position="14"/>
        <end position="35"/>
    </location>
</feature>
<evidence type="ECO:0000313" key="2">
    <source>
        <dbReference type="EMBL" id="CAA6819371.1"/>
    </source>
</evidence>
<organism evidence="2">
    <name type="scientific">uncultured Sulfurovum sp</name>
    <dbReference type="NCBI Taxonomy" id="269237"/>
    <lineage>
        <taxon>Bacteria</taxon>
        <taxon>Pseudomonadati</taxon>
        <taxon>Campylobacterota</taxon>
        <taxon>Epsilonproteobacteria</taxon>
        <taxon>Campylobacterales</taxon>
        <taxon>Sulfurovaceae</taxon>
        <taxon>Sulfurovum</taxon>
        <taxon>environmental samples</taxon>
    </lineage>
</organism>
<name>A0A6S6T7W6_9BACT</name>
<sequence length="141" mass="16317">MLEKFKNMSLISKILYLIAIILFIAWVIPMMSSYYSSVNKYEQNTQELKSISEKYGINTTAKIFSEALFKKEAELLFSKVSIKNLGDKKYLTNISIKREDLKTFHTFIASISLKYYVKIHGDLDFTMDDTSVNVKMTLEAL</sequence>
<accession>A0A6S6T7W6</accession>
<dbReference type="EMBL" id="CACVAX010000053">
    <property type="protein sequence ID" value="CAA6819371.1"/>
    <property type="molecule type" value="Genomic_DNA"/>
</dbReference>
<protein>
    <submittedName>
        <fullName evidence="2">Uncharacterized protein</fullName>
    </submittedName>
</protein>
<keyword evidence="1" id="KW-0812">Transmembrane</keyword>
<reference evidence="2" key="1">
    <citation type="submission" date="2020-01" db="EMBL/GenBank/DDBJ databases">
        <authorList>
            <person name="Meier V. D."/>
            <person name="Meier V D."/>
        </authorList>
    </citation>
    <scope>NUCLEOTIDE SEQUENCE</scope>
    <source>
        <strain evidence="2">HLG_WM_MAG_04</strain>
    </source>
</reference>
<keyword evidence="1" id="KW-0472">Membrane</keyword>